<evidence type="ECO:0000256" key="3">
    <source>
        <dbReference type="ARBA" id="ARBA00022475"/>
    </source>
</evidence>
<dbReference type="KEGG" id="blen:NCTC4824_00862"/>
<accession>A0A2X4W6Y8</accession>
<comment type="similarity">
    <text evidence="7">Belongs to the drug/metabolite transporter (DMT) superfamily. Small multidrug resistance (SMR) (TC 2.A.7.1) family.</text>
</comment>
<dbReference type="FunFam" id="1.10.3730.20:FF:000001">
    <property type="entry name" value="Quaternary ammonium compound resistance transporter SugE"/>
    <property type="match status" value="1"/>
</dbReference>
<dbReference type="PANTHER" id="PTHR30561">
    <property type="entry name" value="SMR FAMILY PROTON-DEPENDENT DRUG EFFLUX TRANSPORTER SUGE"/>
    <property type="match status" value="1"/>
</dbReference>
<dbReference type="Gene3D" id="1.10.3730.20">
    <property type="match status" value="1"/>
</dbReference>
<dbReference type="STRING" id="1348624.GCA_001591545_03396"/>
<evidence type="ECO:0000256" key="8">
    <source>
        <dbReference type="SAM" id="Phobius"/>
    </source>
</evidence>
<dbReference type="Pfam" id="PF00893">
    <property type="entry name" value="Multi_Drug_Res"/>
    <property type="match status" value="1"/>
</dbReference>
<evidence type="ECO:0000256" key="2">
    <source>
        <dbReference type="ARBA" id="ARBA00022448"/>
    </source>
</evidence>
<protein>
    <submittedName>
        <fullName evidence="9">Molecular chaperone</fullName>
    </submittedName>
</protein>
<dbReference type="RefSeq" id="WP_066144978.1">
    <property type="nucleotide sequence ID" value="NZ_CBCSGM010000007.1"/>
</dbReference>
<evidence type="ECO:0000313" key="10">
    <source>
        <dbReference type="Proteomes" id="UP000249134"/>
    </source>
</evidence>
<dbReference type="EMBL" id="LS483476">
    <property type="protein sequence ID" value="SQI53390.1"/>
    <property type="molecule type" value="Genomic_DNA"/>
</dbReference>
<keyword evidence="5 8" id="KW-1133">Transmembrane helix</keyword>
<proteinExistence type="inferred from homology"/>
<evidence type="ECO:0000256" key="7">
    <source>
        <dbReference type="RuleBase" id="RU003942"/>
    </source>
</evidence>
<keyword evidence="2" id="KW-0813">Transport</keyword>
<organism evidence="9 10">
    <name type="scientific">Lederbergia lenta</name>
    <name type="common">Bacillus lentus</name>
    <dbReference type="NCBI Taxonomy" id="1467"/>
    <lineage>
        <taxon>Bacteria</taxon>
        <taxon>Bacillati</taxon>
        <taxon>Bacillota</taxon>
        <taxon>Bacilli</taxon>
        <taxon>Bacillales</taxon>
        <taxon>Bacillaceae</taxon>
        <taxon>Lederbergia</taxon>
    </lineage>
</organism>
<evidence type="ECO:0000313" key="9">
    <source>
        <dbReference type="EMBL" id="SQI53390.1"/>
    </source>
</evidence>
<keyword evidence="4 7" id="KW-0812">Transmembrane</keyword>
<feature type="transmembrane region" description="Helical" evidence="8">
    <location>
        <begin position="32"/>
        <end position="50"/>
    </location>
</feature>
<comment type="subcellular location">
    <subcellularLocation>
        <location evidence="1 7">Cell membrane</location>
        <topology evidence="1 7">Multi-pass membrane protein</topology>
    </subcellularLocation>
</comment>
<dbReference type="SUPFAM" id="SSF103481">
    <property type="entry name" value="Multidrug resistance efflux transporter EmrE"/>
    <property type="match status" value="1"/>
</dbReference>
<feature type="transmembrane region" description="Helical" evidence="8">
    <location>
        <begin position="84"/>
        <end position="100"/>
    </location>
</feature>
<dbReference type="InterPro" id="IPR037185">
    <property type="entry name" value="EmrE-like"/>
</dbReference>
<evidence type="ECO:0000256" key="1">
    <source>
        <dbReference type="ARBA" id="ARBA00004651"/>
    </source>
</evidence>
<dbReference type="GO" id="GO:0005886">
    <property type="term" value="C:plasma membrane"/>
    <property type="evidence" value="ECO:0007669"/>
    <property type="project" value="UniProtKB-SubCell"/>
</dbReference>
<dbReference type="Proteomes" id="UP000249134">
    <property type="component" value="Chromosome 1"/>
</dbReference>
<name>A0A2X4W6Y8_LEDLE</name>
<evidence type="ECO:0000256" key="5">
    <source>
        <dbReference type="ARBA" id="ARBA00022989"/>
    </source>
</evidence>
<dbReference type="AlphaFoldDB" id="A0A2X4W6Y8"/>
<dbReference type="InterPro" id="IPR045324">
    <property type="entry name" value="Small_multidrug_res"/>
</dbReference>
<keyword evidence="6 8" id="KW-0472">Membrane</keyword>
<sequence length="104" mass="11640">MAWLLLVIAGIEEVVAVFFMKHVDGFKKKWPLIGMTVGFILTFYCLSVAMQEIPAGVAYGVWAGVGTVGIVLLGRFVFKEKYNRVQWLFLSFVVIGIFGMKMTV</sequence>
<keyword evidence="10" id="KW-1185">Reference proteome</keyword>
<dbReference type="InterPro" id="IPR000390">
    <property type="entry name" value="Small_drug/metabolite_transptr"/>
</dbReference>
<feature type="transmembrane region" description="Helical" evidence="8">
    <location>
        <begin position="57"/>
        <end position="78"/>
    </location>
</feature>
<evidence type="ECO:0000256" key="4">
    <source>
        <dbReference type="ARBA" id="ARBA00022692"/>
    </source>
</evidence>
<reference evidence="9 10" key="1">
    <citation type="submission" date="2018-06" db="EMBL/GenBank/DDBJ databases">
        <authorList>
            <consortium name="Pathogen Informatics"/>
            <person name="Doyle S."/>
        </authorList>
    </citation>
    <scope>NUCLEOTIDE SEQUENCE [LARGE SCALE GENOMIC DNA]</scope>
    <source>
        <strain evidence="9 10">NCTC4824</strain>
    </source>
</reference>
<evidence type="ECO:0000256" key="6">
    <source>
        <dbReference type="ARBA" id="ARBA00023136"/>
    </source>
</evidence>
<dbReference type="GO" id="GO:0022857">
    <property type="term" value="F:transmembrane transporter activity"/>
    <property type="evidence" value="ECO:0007669"/>
    <property type="project" value="InterPro"/>
</dbReference>
<keyword evidence="3" id="KW-1003">Cell membrane</keyword>
<gene>
    <name evidence="9" type="primary">yydR</name>
    <name evidence="9" type="ORF">NCTC4824_00862</name>
</gene>
<dbReference type="PANTHER" id="PTHR30561:SF0">
    <property type="entry name" value="GUANIDINIUM EXPORTER"/>
    <property type="match status" value="1"/>
</dbReference>